<feature type="compositionally biased region" description="Low complexity" evidence="1">
    <location>
        <begin position="154"/>
        <end position="166"/>
    </location>
</feature>
<feature type="transmembrane region" description="Helical" evidence="2">
    <location>
        <begin position="421"/>
        <end position="442"/>
    </location>
</feature>
<name>A0A936NC40_9ACTN</name>
<feature type="region of interest" description="Disordered" evidence="1">
    <location>
        <begin position="1"/>
        <end position="120"/>
    </location>
</feature>
<reference evidence="3 4" key="1">
    <citation type="submission" date="2020-10" db="EMBL/GenBank/DDBJ databases">
        <title>Connecting structure to function with the recovery of over 1000 high-quality activated sludge metagenome-assembled genomes encoding full-length rRNA genes using long-read sequencing.</title>
        <authorList>
            <person name="Singleton C.M."/>
            <person name="Petriglieri F."/>
            <person name="Kristensen J.M."/>
            <person name="Kirkegaard R.H."/>
            <person name="Michaelsen T.Y."/>
            <person name="Andersen M.H."/>
            <person name="Karst S.M."/>
            <person name="Dueholm M.S."/>
            <person name="Nielsen P.H."/>
            <person name="Albertsen M."/>
        </authorList>
    </citation>
    <scope>NUCLEOTIDE SEQUENCE [LARGE SCALE GENOMIC DNA]</scope>
    <source>
        <strain evidence="3">Lyne_18-Q3-R50-59_MAXAC.006</strain>
    </source>
</reference>
<feature type="transmembrane region" description="Helical" evidence="2">
    <location>
        <begin position="323"/>
        <end position="356"/>
    </location>
</feature>
<organism evidence="3 4">
    <name type="scientific">Candidatus Neomicrothrix subdominans</name>
    <dbReference type="NCBI Taxonomy" id="2954438"/>
    <lineage>
        <taxon>Bacteria</taxon>
        <taxon>Bacillati</taxon>
        <taxon>Actinomycetota</taxon>
        <taxon>Acidimicrobiia</taxon>
        <taxon>Acidimicrobiales</taxon>
        <taxon>Microthrixaceae</taxon>
        <taxon>Candidatus Neomicrothrix</taxon>
    </lineage>
</organism>
<feature type="transmembrane region" description="Helical" evidence="2">
    <location>
        <begin position="368"/>
        <end position="389"/>
    </location>
</feature>
<evidence type="ECO:0000256" key="2">
    <source>
        <dbReference type="SAM" id="Phobius"/>
    </source>
</evidence>
<feature type="compositionally biased region" description="Acidic residues" evidence="1">
    <location>
        <begin position="1"/>
        <end position="12"/>
    </location>
</feature>
<feature type="compositionally biased region" description="Basic and acidic residues" evidence="1">
    <location>
        <begin position="101"/>
        <end position="111"/>
    </location>
</feature>
<dbReference type="Proteomes" id="UP000727993">
    <property type="component" value="Unassembled WGS sequence"/>
</dbReference>
<accession>A0A936NC40</accession>
<evidence type="ECO:0000313" key="4">
    <source>
        <dbReference type="Proteomes" id="UP000727993"/>
    </source>
</evidence>
<keyword evidence="2" id="KW-0812">Transmembrane</keyword>
<keyword evidence="2" id="KW-1133">Transmembrane helix</keyword>
<feature type="transmembrane region" description="Helical" evidence="2">
    <location>
        <begin position="454"/>
        <end position="475"/>
    </location>
</feature>
<dbReference type="AlphaFoldDB" id="A0A936NC40"/>
<evidence type="ECO:0000256" key="1">
    <source>
        <dbReference type="SAM" id="MobiDB-lite"/>
    </source>
</evidence>
<feature type="transmembrane region" description="Helical" evidence="2">
    <location>
        <begin position="395"/>
        <end position="414"/>
    </location>
</feature>
<keyword evidence="2" id="KW-0472">Membrane</keyword>
<feature type="compositionally biased region" description="Acidic residues" evidence="1">
    <location>
        <begin position="199"/>
        <end position="208"/>
    </location>
</feature>
<gene>
    <name evidence="3" type="ORF">IPN02_10490</name>
</gene>
<feature type="compositionally biased region" description="Basic and acidic residues" evidence="1">
    <location>
        <begin position="172"/>
        <end position="190"/>
    </location>
</feature>
<feature type="transmembrane region" description="Helical" evidence="2">
    <location>
        <begin position="275"/>
        <end position="303"/>
    </location>
</feature>
<protein>
    <submittedName>
        <fullName evidence="3">Uncharacterized protein</fullName>
    </submittedName>
</protein>
<feature type="region of interest" description="Disordered" evidence="1">
    <location>
        <begin position="143"/>
        <end position="244"/>
    </location>
</feature>
<proteinExistence type="predicted"/>
<dbReference type="EMBL" id="JADJZA010000007">
    <property type="protein sequence ID" value="MBK9297235.1"/>
    <property type="molecule type" value="Genomic_DNA"/>
</dbReference>
<feature type="transmembrane region" description="Helical" evidence="2">
    <location>
        <begin position="487"/>
        <end position="506"/>
    </location>
</feature>
<comment type="caution">
    <text evidence="3">The sequence shown here is derived from an EMBL/GenBank/DDBJ whole genome shotgun (WGS) entry which is preliminary data.</text>
</comment>
<sequence length="511" mass="53171">MSGDLGTDDDADLPGHSRRRREVVIPWEDAAPVAVSDHQAERNGHDSPAAGRRGERLAEAPGKWFVDAPGDEADPRAGATPADGVDEPRDDGSGLAEADLSDGRSGFDDFAHFGGDPGVGSGLDDLGYVDGGSDVGYLDGDHAVGDYHEGGEPDGAYAEDGYAEDGYAGDGRYAEGGHGEHEYPEGHYAGEDTSGDAAYPEEEWDEGEYGAGGYVDGTWNAPAAVPPADEVVEPEGPPLTPLEERLERRASKLSYRGSRIEPVYDVGGPKVRLGVLWFLLAWAGFALGSLGVGAVFVTAATVASLQVAAHLMIEEDTNSRVTAAVITAAVGTSAIFDARVVGIVILVAVVVAFVVASQTIDRSMLVQVAGLTLRAALPLGIAVAALLYLHRVDAWVFMILFGVVSIYDAGNFLVGTGSRRAWVGPLAGLLGAAAVVFGAAGFEAPPLTEQTTWLVGGLAALACPFGQIIGSFMLPRPDARAPALRRLDSYLLAAPLTLAVFLLLGGNRPLL</sequence>
<evidence type="ECO:0000313" key="3">
    <source>
        <dbReference type="EMBL" id="MBK9297235.1"/>
    </source>
</evidence>